<keyword evidence="9" id="KW-0472">Membrane</keyword>
<comment type="pathway">
    <text evidence="1">Glycan metabolism; pectin degradation; 2-dehydro-3-deoxy-D-gluconate from pectin: step 1/5.</text>
</comment>
<keyword evidence="9" id="KW-1133">Transmembrane helix</keyword>
<dbReference type="GO" id="GO:0045490">
    <property type="term" value="P:pectin catabolic process"/>
    <property type="evidence" value="ECO:0007669"/>
    <property type="project" value="UniProtKB-UniPathway"/>
</dbReference>
<dbReference type="SUPFAM" id="SSF51126">
    <property type="entry name" value="Pectin lyase-like"/>
    <property type="match status" value="3"/>
</dbReference>
<dbReference type="PANTHER" id="PTHR31321:SF77">
    <property type="entry name" value="PECTINESTERASE CATALYTIC DOMAIN-CONTAINING PROTEIN"/>
    <property type="match status" value="1"/>
</dbReference>
<dbReference type="Gene3D" id="2.160.20.10">
    <property type="entry name" value="Single-stranded right-handed beta-helix, Pectin lyase-like"/>
    <property type="match status" value="5"/>
</dbReference>
<reference evidence="12 13" key="1">
    <citation type="journal article" date="2021" name="bioRxiv">
        <title>The Gossypium anomalum genome as a resource for cotton improvement and evolutionary analysis of hybrid incompatibility.</title>
        <authorList>
            <person name="Grover C.E."/>
            <person name="Yuan D."/>
            <person name="Arick M.A."/>
            <person name="Miller E.R."/>
            <person name="Hu G."/>
            <person name="Peterson D.G."/>
            <person name="Wendel J.F."/>
            <person name="Udall J.A."/>
        </authorList>
    </citation>
    <scope>NUCLEOTIDE SEQUENCE [LARGE SCALE GENOMIC DNA]</scope>
    <source>
        <strain evidence="12">JFW-Udall</strain>
        <tissue evidence="12">Leaf</tissue>
    </source>
</reference>
<evidence type="ECO:0000313" key="13">
    <source>
        <dbReference type="Proteomes" id="UP000701853"/>
    </source>
</evidence>
<evidence type="ECO:0000256" key="3">
    <source>
        <dbReference type="ARBA" id="ARBA00013229"/>
    </source>
</evidence>
<evidence type="ECO:0000313" key="12">
    <source>
        <dbReference type="EMBL" id="KAG8493668.1"/>
    </source>
</evidence>
<keyword evidence="5" id="KW-0063">Aspartyl esterase</keyword>
<evidence type="ECO:0000259" key="11">
    <source>
        <dbReference type="Pfam" id="PF01095"/>
    </source>
</evidence>
<dbReference type="PANTHER" id="PTHR31321">
    <property type="entry name" value="ACYL-COA THIOESTER HYDROLASE YBHC-RELATED"/>
    <property type="match status" value="1"/>
</dbReference>
<dbReference type="InterPro" id="IPR011050">
    <property type="entry name" value="Pectin_lyase_fold/virulence"/>
</dbReference>
<feature type="domain" description="Pectinesterase catalytic" evidence="11">
    <location>
        <begin position="34"/>
        <end position="139"/>
    </location>
</feature>
<feature type="transmembrane region" description="Helical" evidence="9">
    <location>
        <begin position="584"/>
        <end position="605"/>
    </location>
</feature>
<feature type="domain" description="Pectinesterase catalytic" evidence="11">
    <location>
        <begin position="624"/>
        <end position="899"/>
    </location>
</feature>
<dbReference type="InterPro" id="IPR000070">
    <property type="entry name" value="Pectinesterase_cat"/>
</dbReference>
<evidence type="ECO:0000256" key="8">
    <source>
        <dbReference type="ARBA" id="ARBA00057335"/>
    </source>
</evidence>
<comment type="caution">
    <text evidence="12">The sequence shown here is derived from an EMBL/GenBank/DDBJ whole genome shotgun (WGS) entry which is preliminary data.</text>
</comment>
<keyword evidence="4" id="KW-0378">Hydrolase</keyword>
<dbReference type="Proteomes" id="UP000701853">
    <property type="component" value="Chromosome 5"/>
</dbReference>
<gene>
    <name evidence="12" type="ORF">CXB51_011683</name>
</gene>
<evidence type="ECO:0000256" key="7">
    <source>
        <dbReference type="ARBA" id="ARBA00047928"/>
    </source>
</evidence>
<keyword evidence="9" id="KW-0812">Transmembrane</keyword>
<feature type="signal peptide" evidence="10">
    <location>
        <begin position="1"/>
        <end position="22"/>
    </location>
</feature>
<evidence type="ECO:0000256" key="5">
    <source>
        <dbReference type="ARBA" id="ARBA00023085"/>
    </source>
</evidence>
<dbReference type="FunFam" id="2.160.20.10:FF:000013">
    <property type="entry name" value="Pectinesterase"/>
    <property type="match status" value="1"/>
</dbReference>
<keyword evidence="13" id="KW-1185">Reference proteome</keyword>
<evidence type="ECO:0000256" key="1">
    <source>
        <dbReference type="ARBA" id="ARBA00005184"/>
    </source>
</evidence>
<evidence type="ECO:0000256" key="9">
    <source>
        <dbReference type="SAM" id="Phobius"/>
    </source>
</evidence>
<dbReference type="AlphaFoldDB" id="A0A8J5YNW4"/>
<feature type="chain" id="PRO_5035165748" description="pectinesterase" evidence="10">
    <location>
        <begin position="23"/>
        <end position="925"/>
    </location>
</feature>
<dbReference type="EMBL" id="JAHUZN010000005">
    <property type="protein sequence ID" value="KAG8493668.1"/>
    <property type="molecule type" value="Genomic_DNA"/>
</dbReference>
<dbReference type="GO" id="GO:0030599">
    <property type="term" value="F:pectinesterase activity"/>
    <property type="evidence" value="ECO:0007669"/>
    <property type="project" value="UniProtKB-EC"/>
</dbReference>
<keyword evidence="6" id="KW-0325">Glycoprotein</keyword>
<dbReference type="GO" id="GO:0042545">
    <property type="term" value="P:cell wall modification"/>
    <property type="evidence" value="ECO:0007669"/>
    <property type="project" value="InterPro"/>
</dbReference>
<dbReference type="EC" id="3.1.1.11" evidence="3"/>
<sequence length="925" mass="102948">MAAFIFYVTLFTLMASTSRADAAQTSAAALLLRVDQSGKGDYEKIQDAIDAVPSNNKEVVFILVNPGIYNEKIVVPADKPFITLSGSKPNDTVITGSDSGNIFESATFTVLASDFVGRYLTIQNTYGPGAKAVALRITGVRTAVLGRPWGPYSRVIFALTYMSNVILPQGWDDWGDSSKQSTVFYREYKCYGPGANNKKRVEWSQQLTTKEAEIFLTKNMIGGKRWIRSTPKHLNLIQSADPKVLKHKQSPSQFEKVKRQRAATNAMVNSTIKTKITKNLNQKVDRRHRTLTFLHHLLHHILELITILCFATMAAFIFFVTLFTLMASTPRANATQTSTTALFIRVDQSGKGDYEKIQEAIDAVPSENKEVVFILVEPGIYNEKIVVPTDKPFITLSGSKPNGTVITGSDSGNIFESATFTVLASDFVGRYLTIQRCHLHTLSEGDASITAQRRESPSEETGFTFLSCEITGVRTAVLGRPWGPYSRVIFALTYMSNVILPQGWDDWGDSSKQSTVFYREYKCYGPGANNKKRVEWSQQLTTKEAEIFLTKNMIGDKSWIRSTPKRSHLTKTEKEFILQFDNEFSSSFVTMAAFIFFVIMFTLMASTTPRADAAETSAAAVVIRVDQSGKGDYKKIQDAIDAVPLNNKQPFFILVKPGIYNEKIIVPADKPFITVSGSKSNSTVITRNDSGNIIESATFTVLASDFVGRYITIQNTFRRHGIQAVALKVSGDRVVFLGCKILGYQDTLLDENGRHYYRNCYIEGAVDFICGNAASFFERCHLHTLSEESSAITAQQRGSPTEETGFTFLGCKITGERTAILGRPWGSYSRVIFVFTYMSNVILPRGWDDWGDATRQSTVFYKEYKCYGPGANTSKRVEWSQTLTAEEAKVFLTKNMIGGKSWIRSALKHVKKVSTAISNNSTGHS</sequence>
<name>A0A8J5YNW4_9ROSI</name>
<proteinExistence type="inferred from homology"/>
<feature type="domain" description="Pectinesterase catalytic" evidence="11">
    <location>
        <begin position="142"/>
        <end position="223"/>
    </location>
</feature>
<keyword evidence="10" id="KW-0732">Signal</keyword>
<dbReference type="OrthoDB" id="2019149at2759"/>
<evidence type="ECO:0000256" key="4">
    <source>
        <dbReference type="ARBA" id="ARBA00022801"/>
    </source>
</evidence>
<organism evidence="12 13">
    <name type="scientific">Gossypium anomalum</name>
    <dbReference type="NCBI Taxonomy" id="47600"/>
    <lineage>
        <taxon>Eukaryota</taxon>
        <taxon>Viridiplantae</taxon>
        <taxon>Streptophyta</taxon>
        <taxon>Embryophyta</taxon>
        <taxon>Tracheophyta</taxon>
        <taxon>Spermatophyta</taxon>
        <taxon>Magnoliopsida</taxon>
        <taxon>eudicotyledons</taxon>
        <taxon>Gunneridae</taxon>
        <taxon>Pentapetalae</taxon>
        <taxon>rosids</taxon>
        <taxon>malvids</taxon>
        <taxon>Malvales</taxon>
        <taxon>Malvaceae</taxon>
        <taxon>Malvoideae</taxon>
        <taxon>Gossypium</taxon>
    </lineage>
</organism>
<accession>A0A8J5YNW4</accession>
<evidence type="ECO:0000256" key="6">
    <source>
        <dbReference type="ARBA" id="ARBA00023180"/>
    </source>
</evidence>
<comment type="catalytic activity">
    <reaction evidence="7">
        <text>[(1-&gt;4)-alpha-D-galacturonosyl methyl ester](n) + n H2O = [(1-&gt;4)-alpha-D-galacturonosyl](n) + n methanol + n H(+)</text>
        <dbReference type="Rhea" id="RHEA:22380"/>
        <dbReference type="Rhea" id="RHEA-COMP:14570"/>
        <dbReference type="Rhea" id="RHEA-COMP:14573"/>
        <dbReference type="ChEBI" id="CHEBI:15377"/>
        <dbReference type="ChEBI" id="CHEBI:15378"/>
        <dbReference type="ChEBI" id="CHEBI:17790"/>
        <dbReference type="ChEBI" id="CHEBI:140522"/>
        <dbReference type="ChEBI" id="CHEBI:140523"/>
        <dbReference type="EC" id="3.1.1.11"/>
    </reaction>
</comment>
<comment type="function">
    <text evidence="8">Acts in the modification of cell walls via demethylesterification of cell wall pectin.</text>
</comment>
<feature type="transmembrane region" description="Helical" evidence="9">
    <location>
        <begin position="304"/>
        <end position="325"/>
    </location>
</feature>
<dbReference type="Pfam" id="PF01095">
    <property type="entry name" value="Pectinesterase"/>
    <property type="match status" value="4"/>
</dbReference>
<dbReference type="InterPro" id="IPR012334">
    <property type="entry name" value="Pectin_lyas_fold"/>
</dbReference>
<evidence type="ECO:0000256" key="2">
    <source>
        <dbReference type="ARBA" id="ARBA00008891"/>
    </source>
</evidence>
<evidence type="ECO:0000256" key="10">
    <source>
        <dbReference type="SAM" id="SignalP"/>
    </source>
</evidence>
<dbReference type="UniPathway" id="UPA00545">
    <property type="reaction ID" value="UER00823"/>
</dbReference>
<protein>
    <recommendedName>
        <fullName evidence="3">pectinesterase</fullName>
        <ecNumber evidence="3">3.1.1.11</ecNumber>
    </recommendedName>
</protein>
<feature type="domain" description="Pectinesterase catalytic" evidence="11">
    <location>
        <begin position="435"/>
        <end position="555"/>
    </location>
</feature>
<comment type="similarity">
    <text evidence="2">Belongs to the pectinesterase family.</text>
</comment>